<evidence type="ECO:0000313" key="11">
    <source>
        <dbReference type="EMBL" id="ANH78951.1"/>
    </source>
</evidence>
<name>A0A1A9HWY3_9CHLA</name>
<evidence type="ECO:0000313" key="12">
    <source>
        <dbReference type="Proteomes" id="UP000078162"/>
    </source>
</evidence>
<reference evidence="11 12" key="1">
    <citation type="submission" date="2016-03" db="EMBL/GenBank/DDBJ databases">
        <title>Culture-independent genomics supports pathogen discovery for uncultivable bacteria within the genus Chlamydia.</title>
        <authorList>
            <person name="Taylor-Brown A."/>
            <person name="Bachmann N.L."/>
            <person name="Borel N."/>
            <person name="Polkinghorne A."/>
        </authorList>
    </citation>
    <scope>NUCLEOTIDE SEQUENCE [LARGE SCALE GENOMIC DNA]</scope>
    <source>
        <strain evidence="11 12">2742-308</strain>
    </source>
</reference>
<dbReference type="GO" id="GO:0005886">
    <property type="term" value="C:plasma membrane"/>
    <property type="evidence" value="ECO:0007669"/>
    <property type="project" value="UniProtKB-SubCell"/>
</dbReference>
<keyword evidence="5" id="KW-0571">Peptide transport</keyword>
<dbReference type="PATRIC" id="fig|1806891.3.peg.775"/>
<dbReference type="PANTHER" id="PTHR43386">
    <property type="entry name" value="OLIGOPEPTIDE TRANSPORT SYSTEM PERMEASE PROTEIN APPC"/>
    <property type="match status" value="1"/>
</dbReference>
<proteinExistence type="inferred from homology"/>
<keyword evidence="7 9" id="KW-1133">Transmembrane helix</keyword>
<comment type="subcellular location">
    <subcellularLocation>
        <location evidence="1 9">Cell membrane</location>
        <topology evidence="1 9">Multi-pass membrane protein</topology>
    </subcellularLocation>
</comment>
<dbReference type="Proteomes" id="UP000078162">
    <property type="component" value="Chromosome"/>
</dbReference>
<dbReference type="KEGG" id="csaz:Cs308_0781"/>
<evidence type="ECO:0000256" key="4">
    <source>
        <dbReference type="ARBA" id="ARBA00022692"/>
    </source>
</evidence>
<dbReference type="InterPro" id="IPR035906">
    <property type="entry name" value="MetI-like_sf"/>
</dbReference>
<feature type="transmembrane region" description="Helical" evidence="9">
    <location>
        <begin position="199"/>
        <end position="224"/>
    </location>
</feature>
<evidence type="ECO:0000256" key="3">
    <source>
        <dbReference type="ARBA" id="ARBA00022475"/>
    </source>
</evidence>
<evidence type="ECO:0000256" key="9">
    <source>
        <dbReference type="RuleBase" id="RU363032"/>
    </source>
</evidence>
<dbReference type="GO" id="GO:0015833">
    <property type="term" value="P:peptide transport"/>
    <property type="evidence" value="ECO:0007669"/>
    <property type="project" value="UniProtKB-KW"/>
</dbReference>
<comment type="similarity">
    <text evidence="9">Belongs to the binding-protein-dependent transport system permease family.</text>
</comment>
<sequence length="280" mass="31305">MDTPLSSHRYKYIFRNKMFLLGISLLSILILSALLLPFFYSNYEHTSLNAILLSPRSHFPFGTDTLGRCMLARTLQGLRLSLLIAIIATCIDVCIGLIWSTIAISGGKKIDFFMMRTIEILYSVPRIPVIILLLVIFQHSVVSLILAMIMTGWIPISKIIYGEFLLLQNKEFVLSAKVMGASTFHILTKHLIPNTLAPIISTLIFTIPNAIYTEAFISFLGLGIQPPQASLGTLIREGINAINCYPWLFFFPSLFMISLSMSFNLIGEGAKTLLEEDSYA</sequence>
<dbReference type="GO" id="GO:0015031">
    <property type="term" value="P:protein transport"/>
    <property type="evidence" value="ECO:0007669"/>
    <property type="project" value="UniProtKB-KW"/>
</dbReference>
<gene>
    <name evidence="11" type="ORF">Cs308_0781</name>
</gene>
<evidence type="ECO:0000256" key="8">
    <source>
        <dbReference type="ARBA" id="ARBA00023136"/>
    </source>
</evidence>
<dbReference type="RefSeq" id="WP_066482759.1">
    <property type="nucleotide sequence ID" value="NZ_CP014639.1"/>
</dbReference>
<dbReference type="SUPFAM" id="SSF161098">
    <property type="entry name" value="MetI-like"/>
    <property type="match status" value="1"/>
</dbReference>
<dbReference type="InterPro" id="IPR000515">
    <property type="entry name" value="MetI-like"/>
</dbReference>
<dbReference type="CDD" id="cd06261">
    <property type="entry name" value="TM_PBP2"/>
    <property type="match status" value="1"/>
</dbReference>
<dbReference type="PANTHER" id="PTHR43386:SF24">
    <property type="entry name" value="OLIGOPEPTIDE TRANSPORT SYSTEM PERMEASE PROTEIN AMID"/>
    <property type="match status" value="1"/>
</dbReference>
<keyword evidence="6" id="KW-0653">Protein transport</keyword>
<keyword evidence="2 9" id="KW-0813">Transport</keyword>
<feature type="transmembrane region" description="Helical" evidence="9">
    <location>
        <begin position="18"/>
        <end position="40"/>
    </location>
</feature>
<dbReference type="InterPro" id="IPR050366">
    <property type="entry name" value="BP-dependent_transpt_permease"/>
</dbReference>
<dbReference type="STRING" id="1806891.Cs308_0781"/>
<dbReference type="GO" id="GO:0055085">
    <property type="term" value="P:transmembrane transport"/>
    <property type="evidence" value="ECO:0007669"/>
    <property type="project" value="InterPro"/>
</dbReference>
<accession>A0A1A9HWY3</accession>
<dbReference type="AlphaFoldDB" id="A0A1A9HWY3"/>
<evidence type="ECO:0000256" key="2">
    <source>
        <dbReference type="ARBA" id="ARBA00022448"/>
    </source>
</evidence>
<keyword evidence="4 9" id="KW-0812">Transmembrane</keyword>
<dbReference type="Pfam" id="PF00528">
    <property type="entry name" value="BPD_transp_1"/>
    <property type="match status" value="1"/>
</dbReference>
<dbReference type="EMBL" id="CP014639">
    <property type="protein sequence ID" value="ANH78951.1"/>
    <property type="molecule type" value="Genomic_DNA"/>
</dbReference>
<feature type="transmembrane region" description="Helical" evidence="9">
    <location>
        <begin position="245"/>
        <end position="266"/>
    </location>
</feature>
<keyword evidence="12" id="KW-1185">Reference proteome</keyword>
<dbReference type="Gene3D" id="1.10.3720.10">
    <property type="entry name" value="MetI-like"/>
    <property type="match status" value="1"/>
</dbReference>
<evidence type="ECO:0000256" key="7">
    <source>
        <dbReference type="ARBA" id="ARBA00022989"/>
    </source>
</evidence>
<dbReference type="PROSITE" id="PS50928">
    <property type="entry name" value="ABC_TM1"/>
    <property type="match status" value="1"/>
</dbReference>
<protein>
    <submittedName>
        <fullName evidence="11">Oligopeptide transport system permease protein OppC</fullName>
    </submittedName>
</protein>
<evidence type="ECO:0000256" key="6">
    <source>
        <dbReference type="ARBA" id="ARBA00022927"/>
    </source>
</evidence>
<organism evidence="11 12">
    <name type="scientific">Candidatus Chlamydia sanziniae</name>
    <dbReference type="NCBI Taxonomy" id="1806891"/>
    <lineage>
        <taxon>Bacteria</taxon>
        <taxon>Pseudomonadati</taxon>
        <taxon>Chlamydiota</taxon>
        <taxon>Chlamydiia</taxon>
        <taxon>Chlamydiales</taxon>
        <taxon>Chlamydiaceae</taxon>
        <taxon>Chlamydia/Chlamydophila group</taxon>
        <taxon>Chlamydia</taxon>
    </lineage>
</organism>
<keyword evidence="3" id="KW-1003">Cell membrane</keyword>
<keyword evidence="8 9" id="KW-0472">Membrane</keyword>
<evidence type="ECO:0000259" key="10">
    <source>
        <dbReference type="PROSITE" id="PS50928"/>
    </source>
</evidence>
<evidence type="ECO:0000256" key="5">
    <source>
        <dbReference type="ARBA" id="ARBA00022856"/>
    </source>
</evidence>
<dbReference type="OrthoDB" id="9797472at2"/>
<feature type="transmembrane region" description="Helical" evidence="9">
    <location>
        <begin position="80"/>
        <end position="106"/>
    </location>
</feature>
<feature type="transmembrane region" description="Helical" evidence="9">
    <location>
        <begin position="127"/>
        <end position="156"/>
    </location>
</feature>
<evidence type="ECO:0000256" key="1">
    <source>
        <dbReference type="ARBA" id="ARBA00004651"/>
    </source>
</evidence>
<feature type="domain" description="ABC transmembrane type-1" evidence="10">
    <location>
        <begin position="78"/>
        <end position="267"/>
    </location>
</feature>